<name>A0A2W7S0C9_9BACT</name>
<keyword evidence="1" id="KW-0472">Membrane</keyword>
<evidence type="ECO:0000256" key="1">
    <source>
        <dbReference type="SAM" id="Phobius"/>
    </source>
</evidence>
<accession>A0A2W7S0C9</accession>
<evidence type="ECO:0000313" key="2">
    <source>
        <dbReference type="EMBL" id="PZX65964.1"/>
    </source>
</evidence>
<feature type="transmembrane region" description="Helical" evidence="1">
    <location>
        <begin position="20"/>
        <end position="38"/>
    </location>
</feature>
<keyword evidence="1" id="KW-0812">Transmembrane</keyword>
<sequence>MCYFKRNKRITKSLLAGPTIPFLFNALFLFLDFLVRMWRLKDFWKVISPVPVTLKRFFALELVLTFGINNLFFRLYPAGGTHRDALVEPYGKKFWSANVSIFTNKPTFHPKNLISIWFLCIKNPVFNLFQIDKSVLLMGNPLIYFRGILTY</sequence>
<organism evidence="2 3">
    <name type="scientific">Hydrotalea sandarakina</name>
    <dbReference type="NCBI Taxonomy" id="1004304"/>
    <lineage>
        <taxon>Bacteria</taxon>
        <taxon>Pseudomonadati</taxon>
        <taxon>Bacteroidota</taxon>
        <taxon>Chitinophagia</taxon>
        <taxon>Chitinophagales</taxon>
        <taxon>Chitinophagaceae</taxon>
        <taxon>Hydrotalea</taxon>
    </lineage>
</organism>
<keyword evidence="1" id="KW-1133">Transmembrane helix</keyword>
<keyword evidence="3" id="KW-1185">Reference proteome</keyword>
<comment type="caution">
    <text evidence="2">The sequence shown here is derived from an EMBL/GenBank/DDBJ whole genome shotgun (WGS) entry which is preliminary data.</text>
</comment>
<gene>
    <name evidence="2" type="ORF">LX80_00459</name>
</gene>
<protein>
    <submittedName>
        <fullName evidence="2">Uncharacterized protein</fullName>
    </submittedName>
</protein>
<proteinExistence type="predicted"/>
<dbReference type="AlphaFoldDB" id="A0A2W7S0C9"/>
<evidence type="ECO:0000313" key="3">
    <source>
        <dbReference type="Proteomes" id="UP000249720"/>
    </source>
</evidence>
<dbReference type="Proteomes" id="UP000249720">
    <property type="component" value="Unassembled WGS sequence"/>
</dbReference>
<dbReference type="EMBL" id="QKZV01000001">
    <property type="protein sequence ID" value="PZX65964.1"/>
    <property type="molecule type" value="Genomic_DNA"/>
</dbReference>
<reference evidence="2 3" key="1">
    <citation type="submission" date="2018-06" db="EMBL/GenBank/DDBJ databases">
        <title>Genomic Encyclopedia of Archaeal and Bacterial Type Strains, Phase II (KMG-II): from individual species to whole genera.</title>
        <authorList>
            <person name="Goeker M."/>
        </authorList>
    </citation>
    <scope>NUCLEOTIDE SEQUENCE [LARGE SCALE GENOMIC DNA]</scope>
    <source>
        <strain evidence="2 3">DSM 23241</strain>
    </source>
</reference>